<protein>
    <recommendedName>
        <fullName evidence="7">XPA C-terminal domain-containing protein</fullName>
    </recommendedName>
</protein>
<evidence type="ECO:0000313" key="5">
    <source>
        <dbReference type="EMBL" id="TFY81922.1"/>
    </source>
</evidence>
<accession>A0A4Z0A4G5</accession>
<keyword evidence="3" id="KW-0539">Nucleus</keyword>
<dbReference type="InterPro" id="IPR009061">
    <property type="entry name" value="DNA-bd_dom_put_sf"/>
</dbReference>
<feature type="compositionally biased region" description="Basic and acidic residues" evidence="4">
    <location>
        <begin position="56"/>
        <end position="68"/>
    </location>
</feature>
<dbReference type="GO" id="GO:0005634">
    <property type="term" value="C:nucleus"/>
    <property type="evidence" value="ECO:0007669"/>
    <property type="project" value="UniProtKB-SubCell"/>
</dbReference>
<evidence type="ECO:0000256" key="2">
    <source>
        <dbReference type="ARBA" id="ARBA00022833"/>
    </source>
</evidence>
<evidence type="ECO:0000313" key="6">
    <source>
        <dbReference type="Proteomes" id="UP000298061"/>
    </source>
</evidence>
<dbReference type="Gene3D" id="3.90.530.10">
    <property type="entry name" value="XPA C-terminal domain"/>
    <property type="match status" value="1"/>
</dbReference>
<name>A0A4Z0A4G5_9AGAM</name>
<dbReference type="Proteomes" id="UP000298061">
    <property type="component" value="Unassembled WGS sequence"/>
</dbReference>
<dbReference type="InterPro" id="IPR037129">
    <property type="entry name" value="XPA_sf"/>
</dbReference>
<keyword evidence="6" id="KW-1185">Reference proteome</keyword>
<sequence length="241" mass="27128">MSRPLRISFSAAQTGSKQHPTGPAPSTPRPAEASAAGPAVDIQTPDAPKGKKRARDAKTSESENEKPQTKKRRAAATGSKGKGRARPEAQEEINPSTWPPSKLSPDMTISKGLAKDWYKLTHKDLKPLSFVVDGNREGYPMHLYKAVEVEHAAWQKYGGPDGFEEMLKKKEAEWKVKRPKKPFLRPSWKKVKRCRDCGGGVKEDDTGFYKTEPRCDKCEAEAWFNRPKKYIQFDPNYDEKL</sequence>
<dbReference type="CDD" id="cd21075">
    <property type="entry name" value="DBD_XPA-like"/>
    <property type="match status" value="1"/>
</dbReference>
<evidence type="ECO:0000256" key="4">
    <source>
        <dbReference type="SAM" id="MobiDB-lite"/>
    </source>
</evidence>
<comment type="caution">
    <text evidence="5">The sequence shown here is derived from an EMBL/GenBank/DDBJ whole genome shotgun (WGS) entry which is preliminary data.</text>
</comment>
<dbReference type="AlphaFoldDB" id="A0A4Z0A4G5"/>
<dbReference type="OrthoDB" id="3058642at2759"/>
<dbReference type="EMBL" id="SFCI01000160">
    <property type="protein sequence ID" value="TFY81922.1"/>
    <property type="molecule type" value="Genomic_DNA"/>
</dbReference>
<organism evidence="5 6">
    <name type="scientific">Hericium alpestre</name>
    <dbReference type="NCBI Taxonomy" id="135208"/>
    <lineage>
        <taxon>Eukaryota</taxon>
        <taxon>Fungi</taxon>
        <taxon>Dikarya</taxon>
        <taxon>Basidiomycota</taxon>
        <taxon>Agaricomycotina</taxon>
        <taxon>Agaricomycetes</taxon>
        <taxon>Russulales</taxon>
        <taxon>Hericiaceae</taxon>
        <taxon>Hericium</taxon>
    </lineage>
</organism>
<dbReference type="SUPFAM" id="SSF46955">
    <property type="entry name" value="Putative DNA-binding domain"/>
    <property type="match status" value="1"/>
</dbReference>
<feature type="region of interest" description="Disordered" evidence="4">
    <location>
        <begin position="1"/>
        <end position="107"/>
    </location>
</feature>
<evidence type="ECO:0008006" key="7">
    <source>
        <dbReference type="Google" id="ProtNLM"/>
    </source>
</evidence>
<reference evidence="5 6" key="1">
    <citation type="submission" date="2019-02" db="EMBL/GenBank/DDBJ databases">
        <title>Genome sequencing of the rare red list fungi Hericium alpestre (H. flagellum).</title>
        <authorList>
            <person name="Buettner E."/>
            <person name="Kellner H."/>
        </authorList>
    </citation>
    <scope>NUCLEOTIDE SEQUENCE [LARGE SCALE GENOMIC DNA]</scope>
    <source>
        <strain evidence="5 6">DSM 108284</strain>
    </source>
</reference>
<proteinExistence type="predicted"/>
<feature type="compositionally biased region" description="Polar residues" evidence="4">
    <location>
        <begin position="10"/>
        <end position="19"/>
    </location>
</feature>
<comment type="subcellular location">
    <subcellularLocation>
        <location evidence="1">Nucleus</location>
    </subcellularLocation>
</comment>
<keyword evidence="2" id="KW-0862">Zinc</keyword>
<evidence type="ECO:0000256" key="1">
    <source>
        <dbReference type="ARBA" id="ARBA00004123"/>
    </source>
</evidence>
<evidence type="ECO:0000256" key="3">
    <source>
        <dbReference type="ARBA" id="ARBA00023242"/>
    </source>
</evidence>
<gene>
    <name evidence="5" type="ORF">EWM64_g2081</name>
</gene>